<evidence type="ECO:0000259" key="3">
    <source>
        <dbReference type="Pfam" id="PF01494"/>
    </source>
</evidence>
<dbReference type="Gene3D" id="3.50.50.60">
    <property type="entry name" value="FAD/NAD(P)-binding domain"/>
    <property type="match status" value="1"/>
</dbReference>
<organism evidence="4 5">
    <name type="scientific">Prorocentrum cordatum</name>
    <dbReference type="NCBI Taxonomy" id="2364126"/>
    <lineage>
        <taxon>Eukaryota</taxon>
        <taxon>Sar</taxon>
        <taxon>Alveolata</taxon>
        <taxon>Dinophyceae</taxon>
        <taxon>Prorocentrales</taxon>
        <taxon>Prorocentraceae</taxon>
        <taxon>Prorocentrum</taxon>
    </lineage>
</organism>
<dbReference type="EMBL" id="CAUYUJ010012972">
    <property type="protein sequence ID" value="CAK0835011.1"/>
    <property type="molecule type" value="Genomic_DNA"/>
</dbReference>
<keyword evidence="2" id="KW-0472">Membrane</keyword>
<dbReference type="InterPro" id="IPR002938">
    <property type="entry name" value="FAD-bd"/>
</dbReference>
<gene>
    <name evidence="4" type="ORF">PCOR1329_LOCUS32210</name>
</gene>
<evidence type="ECO:0000313" key="5">
    <source>
        <dbReference type="Proteomes" id="UP001189429"/>
    </source>
</evidence>
<accession>A0ABN9SSS5</accession>
<dbReference type="InterPro" id="IPR036188">
    <property type="entry name" value="FAD/NAD-bd_sf"/>
</dbReference>
<proteinExistence type="predicted"/>
<keyword evidence="5" id="KW-1185">Reference proteome</keyword>
<feature type="non-terminal residue" evidence="4">
    <location>
        <position position="1"/>
    </location>
</feature>
<feature type="non-terminal residue" evidence="4">
    <location>
        <position position="126"/>
    </location>
</feature>
<dbReference type="Pfam" id="PF01494">
    <property type="entry name" value="FAD_binding_3"/>
    <property type="match status" value="1"/>
</dbReference>
<feature type="domain" description="FAD-binding" evidence="3">
    <location>
        <begin position="82"/>
        <end position="114"/>
    </location>
</feature>
<dbReference type="Proteomes" id="UP001189429">
    <property type="component" value="Unassembled WGS sequence"/>
</dbReference>
<feature type="transmembrane region" description="Helical" evidence="2">
    <location>
        <begin position="82"/>
        <end position="100"/>
    </location>
</feature>
<dbReference type="SUPFAM" id="SSF51905">
    <property type="entry name" value="FAD/NAD(P)-binding domain"/>
    <property type="match status" value="1"/>
</dbReference>
<sequence length="126" mass="12974">AVLAPGRRSQLAPQDPPGCVSAGGATAWRAMSAQEDLQMTPQERERARAAAAAGGQKPTASEAAAFEAAEEVVLGGGGGEQHIVIVGAGLVGSLLAVVLLRKGFRVHIFERYADIRSIPTNGRSSQ</sequence>
<keyword evidence="2" id="KW-0812">Transmembrane</keyword>
<feature type="region of interest" description="Disordered" evidence="1">
    <location>
        <begin position="1"/>
        <end position="23"/>
    </location>
</feature>
<evidence type="ECO:0000313" key="4">
    <source>
        <dbReference type="EMBL" id="CAK0835011.1"/>
    </source>
</evidence>
<keyword evidence="2" id="KW-1133">Transmembrane helix</keyword>
<reference evidence="4" key="1">
    <citation type="submission" date="2023-10" db="EMBL/GenBank/DDBJ databases">
        <authorList>
            <person name="Chen Y."/>
            <person name="Shah S."/>
            <person name="Dougan E. K."/>
            <person name="Thang M."/>
            <person name="Chan C."/>
        </authorList>
    </citation>
    <scope>NUCLEOTIDE SEQUENCE [LARGE SCALE GENOMIC DNA]</scope>
</reference>
<comment type="caution">
    <text evidence="4">The sequence shown here is derived from an EMBL/GenBank/DDBJ whole genome shotgun (WGS) entry which is preliminary data.</text>
</comment>
<evidence type="ECO:0000256" key="2">
    <source>
        <dbReference type="SAM" id="Phobius"/>
    </source>
</evidence>
<feature type="region of interest" description="Disordered" evidence="1">
    <location>
        <begin position="37"/>
        <end position="58"/>
    </location>
</feature>
<name>A0ABN9SSS5_9DINO</name>
<evidence type="ECO:0000256" key="1">
    <source>
        <dbReference type="SAM" id="MobiDB-lite"/>
    </source>
</evidence>
<protein>
    <recommendedName>
        <fullName evidence="3">FAD-binding domain-containing protein</fullName>
    </recommendedName>
</protein>